<evidence type="ECO:0000256" key="1">
    <source>
        <dbReference type="SAM" id="SignalP"/>
    </source>
</evidence>
<dbReference type="Pfam" id="PF09695">
    <property type="entry name" value="YtfJ_HI0045"/>
    <property type="match status" value="1"/>
</dbReference>
<gene>
    <name evidence="2" type="ORF">WCY31_04165</name>
</gene>
<evidence type="ECO:0000313" key="2">
    <source>
        <dbReference type="EMBL" id="XAU15903.1"/>
    </source>
</evidence>
<organism evidence="2 3">
    <name type="scientific">Sulfurimonas diazotrophicus</name>
    <dbReference type="NCBI Taxonomy" id="3131939"/>
    <lineage>
        <taxon>Bacteria</taxon>
        <taxon>Pseudomonadati</taxon>
        <taxon>Campylobacterota</taxon>
        <taxon>Epsilonproteobacteria</taxon>
        <taxon>Campylobacterales</taxon>
        <taxon>Sulfurimonadaceae</taxon>
        <taxon>Sulfurimonas</taxon>
    </lineage>
</organism>
<feature type="signal peptide" evidence="1">
    <location>
        <begin position="1"/>
        <end position="18"/>
    </location>
</feature>
<dbReference type="RefSeq" id="WP_345973272.1">
    <property type="nucleotide sequence ID" value="NZ_CP147920.1"/>
</dbReference>
<dbReference type="SUPFAM" id="SSF52833">
    <property type="entry name" value="Thioredoxin-like"/>
    <property type="match status" value="1"/>
</dbReference>
<dbReference type="InterPro" id="IPR036249">
    <property type="entry name" value="Thioredoxin-like_sf"/>
</dbReference>
<dbReference type="Proteomes" id="UP001447842">
    <property type="component" value="Chromosome"/>
</dbReference>
<accession>A0ABZ3HBJ6</accession>
<dbReference type="EMBL" id="CP147920">
    <property type="protein sequence ID" value="XAU15903.1"/>
    <property type="molecule type" value="Genomic_DNA"/>
</dbReference>
<proteinExistence type="predicted"/>
<dbReference type="InterPro" id="IPR006513">
    <property type="entry name" value="YtfJ_HI0045"/>
</dbReference>
<name>A0ABZ3HBJ6_9BACT</name>
<protein>
    <submittedName>
        <fullName evidence="2">YtfJ family protein</fullName>
    </submittedName>
</protein>
<feature type="chain" id="PRO_5046960950" evidence="1">
    <location>
        <begin position="19"/>
        <end position="169"/>
    </location>
</feature>
<evidence type="ECO:0000313" key="3">
    <source>
        <dbReference type="Proteomes" id="UP001447842"/>
    </source>
</evidence>
<reference evidence="2 3" key="1">
    <citation type="submission" date="2024-03" db="EMBL/GenBank/DDBJ databases">
        <title>Sulfurimonas sp. HSL3-1.</title>
        <authorList>
            <person name="Wang S."/>
        </authorList>
    </citation>
    <scope>NUCLEOTIDE SEQUENCE [LARGE SCALE GENOMIC DNA]</scope>
    <source>
        <strain evidence="2 3">HSL3-1</strain>
    </source>
</reference>
<keyword evidence="1" id="KW-0732">Signal</keyword>
<sequence length="169" mass="18891">MKLLLSLFALTLSLMALQTGQPLPALNLQGDDGGKVDGTPWNSDELKEKVHVIFYVDPDEKDLNNPFSDALKAEDFDRSRFASVAIINMEATWLPNFAIAKSLKAKQEKFPDTIYVKDMHKKGVSAWKVADDNSDIIITDKSGNVLYLYEGEVPQGSFDEIISLIKEHM</sequence>
<keyword evidence="3" id="KW-1185">Reference proteome</keyword>